<feature type="transmembrane region" description="Helical" evidence="1">
    <location>
        <begin position="272"/>
        <end position="290"/>
    </location>
</feature>
<feature type="domain" description="SGNH" evidence="3">
    <location>
        <begin position="451"/>
        <end position="671"/>
    </location>
</feature>
<feature type="transmembrane region" description="Helical" evidence="1">
    <location>
        <begin position="214"/>
        <end position="235"/>
    </location>
</feature>
<dbReference type="KEGG" id="pdx:Psed_1172"/>
<dbReference type="InterPro" id="IPR002656">
    <property type="entry name" value="Acyl_transf_3_dom"/>
</dbReference>
<sequence>MREFPTMSALPAPPVVETGTASTRRYRPELQGLRALAVALVVVYHVWFDRISGGVDVFFLVSGFLITGQLHRTAARGPIGFTRTWGRQIARLLPAAAVVLVATVVAGLVVLPEARWLQTIREVAASAFFLENWRLAADSVDYSAQHQTASVVQHFWSLSIQVQFYIVWPLLVGAVVLVAGRARLDRTLTRVLAAVLVASLSYSVFLTISDQPLAYFHSLTRVWEFALGGLLALWIDRVDLPQKLRVLLGWTGVLGLVACGAVLQVGSVFPGYAALWPTGAAAFVLLAGATGHPRGADRFLSTRPLRYLGDISYSLYLWHWPVLLYVLVLTDSATAGLEGGMFVILLSLVLAVLTHHLVEEPMRRRSRSPLRQYRLGMVALVLVLASAGVWQAVALVRADHGAAIGDPQHPGAMATVAGYAHVDSGSVEPLPPMVSIADDWARQDDGWTCGPDAAHPPLETCTLATDGEPARRVVVVGDSHAQQYLGALQPIAQRHNWEIVSMLRGACPFSTTSDTEPGNTECLDRNGAAIQAILDMRPDAVFTLASRDVRAGRTEQTPAGFVEAWTRLSDAGIPVLAVRDNPRFDFRPPDCVQEKGRGAPECGAERDAWYPAVPSYVAAPNVPPNVRFLDFSDLLCTPDGQCPAEIGNVLVYMDDNHLTATFTASMAPVVEQRIDAALGW</sequence>
<reference evidence="4 5" key="1">
    <citation type="journal article" date="2011" name="J. Bacteriol.">
        <title>Genome sequence of the 1,4-dioxane-degrading Pseudonocardia dioxanivorans strain CB1190.</title>
        <authorList>
            <person name="Sales C.M."/>
            <person name="Mahendra S."/>
            <person name="Grostern A."/>
            <person name="Parales R.E."/>
            <person name="Goodwin L.A."/>
            <person name="Woyke T."/>
            <person name="Nolan M."/>
            <person name="Lapidus A."/>
            <person name="Chertkov O."/>
            <person name="Ovchinnikova G."/>
            <person name="Sczyrba A."/>
            <person name="Alvarez-Cohen L."/>
        </authorList>
    </citation>
    <scope>NUCLEOTIDE SEQUENCE [LARGE SCALE GENOMIC DNA]</scope>
    <source>
        <strain evidence="5">ATCC 55486 / DSM 44775 / JCM 13855 / CB1190</strain>
    </source>
</reference>
<dbReference type="Pfam" id="PF01757">
    <property type="entry name" value="Acyl_transf_3"/>
    <property type="match status" value="1"/>
</dbReference>
<feature type="transmembrane region" description="Helical" evidence="1">
    <location>
        <begin position="54"/>
        <end position="71"/>
    </location>
</feature>
<keyword evidence="1" id="KW-0812">Transmembrane</keyword>
<dbReference type="EMBL" id="CP002593">
    <property type="protein sequence ID" value="AEA23418.1"/>
    <property type="molecule type" value="Genomic_DNA"/>
</dbReference>
<feature type="transmembrane region" description="Helical" evidence="1">
    <location>
        <begin position="191"/>
        <end position="208"/>
    </location>
</feature>
<dbReference type="AlphaFoldDB" id="F4CU10"/>
<feature type="transmembrane region" description="Helical" evidence="1">
    <location>
        <begin position="311"/>
        <end position="329"/>
    </location>
</feature>
<keyword evidence="1" id="KW-1133">Transmembrane helix</keyword>
<dbReference type="PANTHER" id="PTHR23028:SF53">
    <property type="entry name" value="ACYL_TRANSF_3 DOMAIN-CONTAINING PROTEIN"/>
    <property type="match status" value="1"/>
</dbReference>
<organism evidence="4 5">
    <name type="scientific">Pseudonocardia dioxanivorans (strain ATCC 55486 / DSM 44775 / JCM 13855 / CB1190)</name>
    <dbReference type="NCBI Taxonomy" id="675635"/>
    <lineage>
        <taxon>Bacteria</taxon>
        <taxon>Bacillati</taxon>
        <taxon>Actinomycetota</taxon>
        <taxon>Actinomycetes</taxon>
        <taxon>Pseudonocardiales</taxon>
        <taxon>Pseudonocardiaceae</taxon>
        <taxon>Pseudonocardia</taxon>
    </lineage>
</organism>
<dbReference type="HOGENOM" id="CLU_005679_10_1_11"/>
<dbReference type="InterPro" id="IPR050879">
    <property type="entry name" value="Acyltransferase_3"/>
</dbReference>
<dbReference type="InterPro" id="IPR043968">
    <property type="entry name" value="SGNH"/>
</dbReference>
<feature type="transmembrane region" description="Helical" evidence="1">
    <location>
        <begin position="32"/>
        <end position="48"/>
    </location>
</feature>
<evidence type="ECO:0000259" key="3">
    <source>
        <dbReference type="Pfam" id="PF19040"/>
    </source>
</evidence>
<dbReference type="GO" id="GO:0016747">
    <property type="term" value="F:acyltransferase activity, transferring groups other than amino-acyl groups"/>
    <property type="evidence" value="ECO:0007669"/>
    <property type="project" value="InterPro"/>
</dbReference>
<dbReference type="STRING" id="675635.Psed_1172"/>
<gene>
    <name evidence="4" type="ordered locus">Psed_1172</name>
</gene>
<keyword evidence="5" id="KW-1185">Reference proteome</keyword>
<accession>F4CU10</accession>
<evidence type="ECO:0000313" key="5">
    <source>
        <dbReference type="Proteomes" id="UP000007809"/>
    </source>
</evidence>
<protein>
    <submittedName>
        <fullName evidence="4">Acyltransferase 3</fullName>
    </submittedName>
</protein>
<proteinExistence type="predicted"/>
<evidence type="ECO:0000313" key="4">
    <source>
        <dbReference type="EMBL" id="AEA23418.1"/>
    </source>
</evidence>
<evidence type="ECO:0000259" key="2">
    <source>
        <dbReference type="Pfam" id="PF01757"/>
    </source>
</evidence>
<dbReference type="GO" id="GO:0009103">
    <property type="term" value="P:lipopolysaccharide biosynthetic process"/>
    <property type="evidence" value="ECO:0007669"/>
    <property type="project" value="TreeGrafter"/>
</dbReference>
<feature type="transmembrane region" description="Helical" evidence="1">
    <location>
        <begin position="335"/>
        <end position="354"/>
    </location>
</feature>
<keyword evidence="4" id="KW-0808">Transferase</keyword>
<dbReference type="eggNOG" id="COG1835">
    <property type="taxonomic scope" value="Bacteria"/>
</dbReference>
<feature type="transmembrane region" description="Helical" evidence="1">
    <location>
        <begin position="375"/>
        <end position="393"/>
    </location>
</feature>
<feature type="transmembrane region" description="Helical" evidence="1">
    <location>
        <begin position="162"/>
        <end position="179"/>
    </location>
</feature>
<keyword evidence="1" id="KW-0472">Membrane</keyword>
<dbReference type="Proteomes" id="UP000007809">
    <property type="component" value="Chromosome"/>
</dbReference>
<feature type="transmembrane region" description="Helical" evidence="1">
    <location>
        <begin position="247"/>
        <end position="266"/>
    </location>
</feature>
<evidence type="ECO:0000256" key="1">
    <source>
        <dbReference type="SAM" id="Phobius"/>
    </source>
</evidence>
<dbReference type="Pfam" id="PF19040">
    <property type="entry name" value="SGNH"/>
    <property type="match status" value="1"/>
</dbReference>
<feature type="domain" description="Acyltransferase 3" evidence="2">
    <location>
        <begin position="29"/>
        <end position="354"/>
    </location>
</feature>
<feature type="transmembrane region" description="Helical" evidence="1">
    <location>
        <begin position="92"/>
        <end position="111"/>
    </location>
</feature>
<keyword evidence="4" id="KW-0012">Acyltransferase</keyword>
<dbReference type="GO" id="GO:0016020">
    <property type="term" value="C:membrane"/>
    <property type="evidence" value="ECO:0007669"/>
    <property type="project" value="TreeGrafter"/>
</dbReference>
<dbReference type="PANTHER" id="PTHR23028">
    <property type="entry name" value="ACETYLTRANSFERASE"/>
    <property type="match status" value="1"/>
</dbReference>
<name>F4CU10_PSEUX</name>